<sequence>MGPRLGTFETVAAVSKFLECTESKAAEKLGDDVPAHGNRADIIKILMTKLDCPESYALVKKAIATFPPSTIQRLLGINLRQRLSDMYSVNAAFEHHGFDVNQIHNPGKFRMRGDIMVGKKADILHALACASDDINNKVADAYYDMVQCQRTQENAEDTQEDAEDTQEDAEDTQEDAEDTEANSEDTDQEVLDSCESRRSQDSRGSQRSQNSRGSRRRSRSPPRSRQRSRSPRRSRRSQGSRRSQSSSSRLRSRERPVIQRLIDLMEMEMNWRACGQN</sequence>
<protein>
    <submittedName>
        <fullName evidence="2">Uncharacterized protein</fullName>
    </submittedName>
</protein>
<evidence type="ECO:0000313" key="2">
    <source>
        <dbReference type="EMBL" id="QHS93906.1"/>
    </source>
</evidence>
<feature type="region of interest" description="Disordered" evidence="1">
    <location>
        <begin position="151"/>
        <end position="254"/>
    </location>
</feature>
<evidence type="ECO:0000256" key="1">
    <source>
        <dbReference type="SAM" id="MobiDB-lite"/>
    </source>
</evidence>
<feature type="compositionally biased region" description="Acidic residues" evidence="1">
    <location>
        <begin position="154"/>
        <end position="192"/>
    </location>
</feature>
<reference evidence="2" key="1">
    <citation type="journal article" date="2020" name="Nature">
        <title>Giant virus diversity and host interactions through global metagenomics.</title>
        <authorList>
            <person name="Schulz F."/>
            <person name="Roux S."/>
            <person name="Paez-Espino D."/>
            <person name="Jungbluth S."/>
            <person name="Walsh D.A."/>
            <person name="Denef V.J."/>
            <person name="McMahon K.D."/>
            <person name="Konstantinidis K.T."/>
            <person name="Eloe-Fadrosh E.A."/>
            <person name="Kyrpides N.C."/>
            <person name="Woyke T."/>
        </authorList>
    </citation>
    <scope>NUCLEOTIDE SEQUENCE</scope>
    <source>
        <strain evidence="2">GVMAG-M-3300018080-19</strain>
    </source>
</reference>
<feature type="compositionally biased region" description="Low complexity" evidence="1">
    <location>
        <begin position="240"/>
        <end position="249"/>
    </location>
</feature>
<organism evidence="2">
    <name type="scientific">viral metagenome</name>
    <dbReference type="NCBI Taxonomy" id="1070528"/>
    <lineage>
        <taxon>unclassified sequences</taxon>
        <taxon>metagenomes</taxon>
        <taxon>organismal metagenomes</taxon>
    </lineage>
</organism>
<proteinExistence type="predicted"/>
<dbReference type="AlphaFoldDB" id="A0A6C0BNX9"/>
<feature type="compositionally biased region" description="Basic residues" evidence="1">
    <location>
        <begin position="213"/>
        <end position="239"/>
    </location>
</feature>
<name>A0A6C0BNX9_9ZZZZ</name>
<dbReference type="EMBL" id="MN739211">
    <property type="protein sequence ID" value="QHS93906.1"/>
    <property type="molecule type" value="Genomic_DNA"/>
</dbReference>
<accession>A0A6C0BNX9</accession>
<feature type="compositionally biased region" description="Low complexity" evidence="1">
    <location>
        <begin position="202"/>
        <end position="212"/>
    </location>
</feature>